<protein>
    <recommendedName>
        <fullName evidence="2">PrgI family protein</fullName>
    </recommendedName>
</protein>
<dbReference type="InterPro" id="IPR024414">
    <property type="entry name" value="Uncharacterised_PrgI"/>
</dbReference>
<evidence type="ECO:0000313" key="1">
    <source>
        <dbReference type="EMBL" id="EKD66555.1"/>
    </source>
</evidence>
<dbReference type="EMBL" id="AMFJ01021620">
    <property type="protein sequence ID" value="EKD66555.1"/>
    <property type="molecule type" value="Genomic_DNA"/>
</dbReference>
<dbReference type="AlphaFoldDB" id="K2AEU4"/>
<evidence type="ECO:0008006" key="2">
    <source>
        <dbReference type="Google" id="ProtNLM"/>
    </source>
</evidence>
<accession>K2AEU4</accession>
<dbReference type="Pfam" id="PF12666">
    <property type="entry name" value="PrgI"/>
    <property type="match status" value="1"/>
</dbReference>
<comment type="caution">
    <text evidence="1">The sequence shown here is derived from an EMBL/GenBank/DDBJ whole genome shotgun (WGS) entry which is preliminary data.</text>
</comment>
<gene>
    <name evidence="1" type="ORF">ACD_49C00034G0003</name>
</gene>
<name>K2AEU4_9BACT</name>
<proteinExistence type="predicted"/>
<organism evidence="1">
    <name type="scientific">uncultured bacterium</name>
    <name type="common">gcode 4</name>
    <dbReference type="NCBI Taxonomy" id="1234023"/>
    <lineage>
        <taxon>Bacteria</taxon>
        <taxon>environmental samples</taxon>
    </lineage>
</organism>
<sequence>MQYKIPVQIENEDKIFLQLSIRQLSIIMVWGSIAYSLFKSLRQSVWDTVALFPTILIILLTLFIALFKNSEMTFLPFITNLIRLNINSGTRTWQKWTDSYSAIEIWYTKSMATPEKRFDSKHDHKAYQDIEDQLHKI</sequence>
<reference evidence="1" key="1">
    <citation type="journal article" date="2012" name="Science">
        <title>Fermentation, hydrogen, and sulfur metabolism in multiple uncultivated bacterial phyla.</title>
        <authorList>
            <person name="Wrighton K.C."/>
            <person name="Thomas B.C."/>
            <person name="Sharon I."/>
            <person name="Miller C.S."/>
            <person name="Castelle C.J."/>
            <person name="VerBerkmoes N.C."/>
            <person name="Wilkins M.J."/>
            <person name="Hettich R.L."/>
            <person name="Lipton M.S."/>
            <person name="Williams K.H."/>
            <person name="Long P.E."/>
            <person name="Banfield J.F."/>
        </authorList>
    </citation>
    <scope>NUCLEOTIDE SEQUENCE [LARGE SCALE GENOMIC DNA]</scope>
</reference>